<gene>
    <name evidence="2" type="ORF">TR87024</name>
</gene>
<accession>A0A0X3PB91</accession>
<feature type="non-terminal residue" evidence="2">
    <location>
        <position position="1"/>
    </location>
</feature>
<protein>
    <submittedName>
        <fullName evidence="2">Uncharacterized protein</fullName>
    </submittedName>
</protein>
<organism evidence="2">
    <name type="scientific">Schistocephalus solidus</name>
    <name type="common">Tapeworm</name>
    <dbReference type="NCBI Taxonomy" id="70667"/>
    <lineage>
        <taxon>Eukaryota</taxon>
        <taxon>Metazoa</taxon>
        <taxon>Spiralia</taxon>
        <taxon>Lophotrochozoa</taxon>
        <taxon>Platyhelminthes</taxon>
        <taxon>Cestoda</taxon>
        <taxon>Eucestoda</taxon>
        <taxon>Diphyllobothriidea</taxon>
        <taxon>Diphyllobothriidae</taxon>
        <taxon>Schistocephalus</taxon>
    </lineage>
</organism>
<sequence length="102" mass="11265">YSVSIAEEENGLSHPDPLPQTVARGEVQYVTSKLARSFMITAAPSTGTSNSTLSKLSVHFRFLPFNFTIGLRISRVITVDQKRCLYLPQSKFGDAQLSPPLH</sequence>
<dbReference type="AlphaFoldDB" id="A0A0X3PB91"/>
<reference evidence="2" key="1">
    <citation type="submission" date="2016-01" db="EMBL/GenBank/DDBJ databases">
        <title>Reference transcriptome for the parasite Schistocephalus solidus: insights into the molecular evolution of parasitism.</title>
        <authorList>
            <person name="Hebert F.O."/>
            <person name="Grambauer S."/>
            <person name="Barber I."/>
            <person name="Landry C.R."/>
            <person name="Aubin-Horth N."/>
        </authorList>
    </citation>
    <scope>NUCLEOTIDE SEQUENCE</scope>
</reference>
<dbReference type="EMBL" id="GEEE01014242">
    <property type="protein sequence ID" value="JAP48983.1"/>
    <property type="molecule type" value="Transcribed_RNA"/>
</dbReference>
<evidence type="ECO:0000313" key="2">
    <source>
        <dbReference type="EMBL" id="JAP48983.1"/>
    </source>
</evidence>
<feature type="region of interest" description="Disordered" evidence="1">
    <location>
        <begin position="1"/>
        <end position="20"/>
    </location>
</feature>
<evidence type="ECO:0000256" key="1">
    <source>
        <dbReference type="SAM" id="MobiDB-lite"/>
    </source>
</evidence>
<name>A0A0X3PB91_SCHSO</name>
<feature type="compositionally biased region" description="Acidic residues" evidence="1">
    <location>
        <begin position="1"/>
        <end position="10"/>
    </location>
</feature>
<proteinExistence type="predicted"/>
<dbReference type="EMBL" id="GEEE01016247">
    <property type="protein sequence ID" value="JAP46978.1"/>
    <property type="molecule type" value="Transcribed_RNA"/>
</dbReference>